<proteinExistence type="predicted"/>
<dbReference type="AlphaFoldDB" id="A0AAD5UXP5"/>
<evidence type="ECO:0000313" key="3">
    <source>
        <dbReference type="Proteomes" id="UP001212997"/>
    </source>
</evidence>
<feature type="region of interest" description="Disordered" evidence="1">
    <location>
        <begin position="286"/>
        <end position="312"/>
    </location>
</feature>
<feature type="region of interest" description="Disordered" evidence="1">
    <location>
        <begin position="1"/>
        <end position="35"/>
    </location>
</feature>
<feature type="compositionally biased region" description="Low complexity" evidence="1">
    <location>
        <begin position="74"/>
        <end position="83"/>
    </location>
</feature>
<evidence type="ECO:0000256" key="1">
    <source>
        <dbReference type="SAM" id="MobiDB-lite"/>
    </source>
</evidence>
<organism evidence="2 3">
    <name type="scientific">Meripilus lineatus</name>
    <dbReference type="NCBI Taxonomy" id="2056292"/>
    <lineage>
        <taxon>Eukaryota</taxon>
        <taxon>Fungi</taxon>
        <taxon>Dikarya</taxon>
        <taxon>Basidiomycota</taxon>
        <taxon>Agaricomycotina</taxon>
        <taxon>Agaricomycetes</taxon>
        <taxon>Polyporales</taxon>
        <taxon>Meripilaceae</taxon>
        <taxon>Meripilus</taxon>
    </lineage>
</organism>
<evidence type="ECO:0000313" key="2">
    <source>
        <dbReference type="EMBL" id="KAJ3480585.1"/>
    </source>
</evidence>
<dbReference type="Proteomes" id="UP001212997">
    <property type="component" value="Unassembled WGS sequence"/>
</dbReference>
<accession>A0AAD5UXP5</accession>
<reference evidence="2" key="1">
    <citation type="submission" date="2022-07" db="EMBL/GenBank/DDBJ databases">
        <title>Genome Sequence of Physisporinus lineatus.</title>
        <authorList>
            <person name="Buettner E."/>
        </authorList>
    </citation>
    <scope>NUCLEOTIDE SEQUENCE</scope>
    <source>
        <strain evidence="2">VT162</strain>
    </source>
</reference>
<feature type="region of interest" description="Disordered" evidence="1">
    <location>
        <begin position="48"/>
        <end position="145"/>
    </location>
</feature>
<feature type="region of interest" description="Disordered" evidence="1">
    <location>
        <begin position="327"/>
        <end position="354"/>
    </location>
</feature>
<keyword evidence="3" id="KW-1185">Reference proteome</keyword>
<feature type="compositionally biased region" description="Polar residues" evidence="1">
    <location>
        <begin position="292"/>
        <end position="302"/>
    </location>
</feature>
<protein>
    <submittedName>
        <fullName evidence="2">Uncharacterized protein</fullName>
    </submittedName>
</protein>
<sequence length="780" mass="85493">MSNIPTVPEIDQHGGDDLPTYDDLAAQNGPNSRFGRWREWVEKRAAERYADLTPEAYARRRQKGWGDPAEQRPRQSQSQLQPEPAILSRGSPSPSAQIPQAGPSPVSVPPFRLHVETQLNGSPIPETPSSIPLPDTGPSPSFGEPLAPSRLKLHQFGSRFLPHTTAPIRCLLPILGDRFLLIGHDDGLSVMDMYPKEWSELGLSEKGPNDAQVRPVWIGEGVYQMSILEAESTGEGTPQGVVLALVGPDDDSPKDQESVRALRMYNLASLVSLAKWAVVQKPGSRPLDLRQISPSKTPNASPSRKHRKGPSLAKGLRNLMVESPIQPVNTPTKVDLNSAFPDSPSVYTNQRTPLRHDSDDSLATLDSSWDLVEDLPIRWTLDYVPLASPGSRLLGIPVLAFALWKDENQRSRGGYFLSVITKSNIFLYETPKNERAFRFVKEFYTPITARSVTFVHQAVGDPVSRSPSDASPRVLKRNTHHAKGLSIGHALPQYPHQLSLFVVFEKKAGLIRIADSAVGEVELFDENKESSTFPLLSAAASSGSLNRRSRASWDGKGGFLREHKATWVPPIKIVLPGPLNRPHFSQSMYLLTRGKYSHILPYPLPANLSAFPPHRTLTWSFPPSAVSVRVCTPPSSESVPAFIQIIGFGEDGLEVHEIPFTSISERKGSKGKSKASSSSNTSDELIMAMTDAGGETGFLSTGGHWHRAHCSDLSRGDSAMSCDSSATVENVPTDSSRQMRAEEGAYGWVRRGVEDWRVFWVGGTSGMAEEDDIDDISSSI</sequence>
<name>A0AAD5UXP5_9APHY</name>
<dbReference type="EMBL" id="JANAWD010000366">
    <property type="protein sequence ID" value="KAJ3480585.1"/>
    <property type="molecule type" value="Genomic_DNA"/>
</dbReference>
<gene>
    <name evidence="2" type="ORF">NLI96_g8245</name>
</gene>
<comment type="caution">
    <text evidence="2">The sequence shown here is derived from an EMBL/GenBank/DDBJ whole genome shotgun (WGS) entry which is preliminary data.</text>
</comment>